<name>A0A8X8YBI6_SALSN</name>
<keyword evidence="3" id="KW-1185">Reference proteome</keyword>
<comment type="caution">
    <text evidence="2">The sequence shown here is derived from an EMBL/GenBank/DDBJ whole genome shotgun (WGS) entry which is preliminary data.</text>
</comment>
<organism evidence="2">
    <name type="scientific">Salvia splendens</name>
    <name type="common">Scarlet sage</name>
    <dbReference type="NCBI Taxonomy" id="180675"/>
    <lineage>
        <taxon>Eukaryota</taxon>
        <taxon>Viridiplantae</taxon>
        <taxon>Streptophyta</taxon>
        <taxon>Embryophyta</taxon>
        <taxon>Tracheophyta</taxon>
        <taxon>Spermatophyta</taxon>
        <taxon>Magnoliopsida</taxon>
        <taxon>eudicotyledons</taxon>
        <taxon>Gunneridae</taxon>
        <taxon>Pentapetalae</taxon>
        <taxon>asterids</taxon>
        <taxon>lamiids</taxon>
        <taxon>Lamiales</taxon>
        <taxon>Lamiaceae</taxon>
        <taxon>Nepetoideae</taxon>
        <taxon>Mentheae</taxon>
        <taxon>Salviinae</taxon>
        <taxon>Salvia</taxon>
        <taxon>Salvia subgen. Calosphace</taxon>
        <taxon>core Calosphace</taxon>
    </lineage>
</organism>
<sequence length="119" mass="12816">MTTGVATIARGEGLGNAEKGMEADQLDGILGFENLFSNPYSFLNSYPDPPDPEDEEEIQPAPNSDTIQDDPLLVSHVSVSETPPSGDDLTILGETNPETNNEPEADPQNDLEICDLLEE</sequence>
<reference evidence="2" key="1">
    <citation type="submission" date="2018-01" db="EMBL/GenBank/DDBJ databases">
        <authorList>
            <person name="Mao J.F."/>
        </authorList>
    </citation>
    <scope>NUCLEOTIDE SEQUENCE</scope>
    <source>
        <strain evidence="2">Huo1</strain>
        <tissue evidence="2">Leaf</tissue>
    </source>
</reference>
<dbReference type="AlphaFoldDB" id="A0A8X8YBI6"/>
<evidence type="ECO:0000313" key="2">
    <source>
        <dbReference type="EMBL" id="KAG6427612.1"/>
    </source>
</evidence>
<dbReference type="Proteomes" id="UP000298416">
    <property type="component" value="Unassembled WGS sequence"/>
</dbReference>
<gene>
    <name evidence="2" type="ORF">SASPL_111858</name>
</gene>
<evidence type="ECO:0000256" key="1">
    <source>
        <dbReference type="SAM" id="MobiDB-lite"/>
    </source>
</evidence>
<dbReference type="EMBL" id="PNBA02000004">
    <property type="protein sequence ID" value="KAG6427612.1"/>
    <property type="molecule type" value="Genomic_DNA"/>
</dbReference>
<accession>A0A8X8YBI6</accession>
<feature type="compositionally biased region" description="Acidic residues" evidence="1">
    <location>
        <begin position="101"/>
        <end position="119"/>
    </location>
</feature>
<evidence type="ECO:0000313" key="3">
    <source>
        <dbReference type="Proteomes" id="UP000298416"/>
    </source>
</evidence>
<protein>
    <submittedName>
        <fullName evidence="2">Uncharacterized protein</fullName>
    </submittedName>
</protein>
<proteinExistence type="predicted"/>
<feature type="region of interest" description="Disordered" evidence="1">
    <location>
        <begin position="41"/>
        <end position="119"/>
    </location>
</feature>
<reference evidence="2" key="2">
    <citation type="submission" date="2020-08" db="EMBL/GenBank/DDBJ databases">
        <title>Plant Genome Project.</title>
        <authorList>
            <person name="Zhang R.-G."/>
        </authorList>
    </citation>
    <scope>NUCLEOTIDE SEQUENCE</scope>
    <source>
        <strain evidence="2">Huo1</strain>
        <tissue evidence="2">Leaf</tissue>
    </source>
</reference>